<reference evidence="1 2" key="1">
    <citation type="submission" date="2009-08" db="EMBL/GenBank/DDBJ databases">
        <title>The Genome Sequence of Spizellomyces punctatus strain DAOM BR117.</title>
        <authorList>
            <consortium name="The Broad Institute Genome Sequencing Platform"/>
            <person name="Russ C."/>
            <person name="Cuomo C."/>
            <person name="Shea T."/>
            <person name="Young S.K."/>
            <person name="Zeng Q."/>
            <person name="Koehrsen M."/>
            <person name="Haas B."/>
            <person name="Borodovsky M."/>
            <person name="Guigo R."/>
            <person name="Alvarado L."/>
            <person name="Berlin A."/>
            <person name="Bochicchio J."/>
            <person name="Borenstein D."/>
            <person name="Chapman S."/>
            <person name="Chen Z."/>
            <person name="Engels R."/>
            <person name="Freedman E."/>
            <person name="Gellesch M."/>
            <person name="Goldberg J."/>
            <person name="Griggs A."/>
            <person name="Gujja S."/>
            <person name="Heiman D."/>
            <person name="Hepburn T."/>
            <person name="Howarth C."/>
            <person name="Jen D."/>
            <person name="Larson L."/>
            <person name="Lewis B."/>
            <person name="Mehta T."/>
            <person name="Park D."/>
            <person name="Pearson M."/>
            <person name="Roberts A."/>
            <person name="Saif S."/>
            <person name="Shenoy N."/>
            <person name="Sisk P."/>
            <person name="Stolte C."/>
            <person name="Sykes S."/>
            <person name="Thomson T."/>
            <person name="Walk T."/>
            <person name="White J."/>
            <person name="Yandava C."/>
            <person name="Burger G."/>
            <person name="Gray M.W."/>
            <person name="Holland P.W.H."/>
            <person name="King N."/>
            <person name="Lang F.B.F."/>
            <person name="Roger A.J."/>
            <person name="Ruiz-Trillo I."/>
            <person name="Lander E."/>
            <person name="Nusbaum C."/>
        </authorList>
    </citation>
    <scope>NUCLEOTIDE SEQUENCE [LARGE SCALE GENOMIC DNA]</scope>
    <source>
        <strain evidence="1 2">DAOM BR117</strain>
    </source>
</reference>
<evidence type="ECO:0000313" key="2">
    <source>
        <dbReference type="Proteomes" id="UP000053201"/>
    </source>
</evidence>
<evidence type="ECO:0000313" key="1">
    <source>
        <dbReference type="EMBL" id="KND04304.1"/>
    </source>
</evidence>
<dbReference type="InParanoid" id="A0A0L0HTV7"/>
<dbReference type="OrthoDB" id="10363524at2759"/>
<sequence length="471" mass="51931">MHSITGSSPLISCFELSPAVQTHLTNLRTEIASTRPNLRALITILTKTLSSLQTPCPLPHAVSLIRSIASLPYIRPTDSEEAERLTNAVIKVLMSLSAGGEDVWAVGLCCCLLSEVAQRLDEGNTRFGIQVTAVCRNLVSVVEGLDAVKRVQRNDERSWICQILCMLSLVDLTLHLCSICARVEQRGSQLVSSEAPAKFLLTSTLSCIMTILATTSPSPLRRQDRQMQSSQHQVIYARLAALQCLQRLFVEPDAPDSNGDDTAGHLRGGVHIWRQLSEPSATRVISNIADMVRKHLPVVMDPITYQPPDHEEMILSGLINILSAAGLFETLFSTRSVCVKFLPNIIVCAIPPTPSSPPCADMRFPKLRLACLTFLARFVTSVAVASRLHDSPKFIELLDKRPFGSSVTALWVVPPTRKHLSGNAGQDEIDVTVAVSKLFLGRWWEWDIEWVISVENVLDLAREAYGKHSEM</sequence>
<dbReference type="GeneID" id="27683791"/>
<keyword evidence="2" id="KW-1185">Reference proteome</keyword>
<name>A0A0L0HTV7_SPIPD</name>
<dbReference type="Proteomes" id="UP000053201">
    <property type="component" value="Unassembled WGS sequence"/>
</dbReference>
<protein>
    <submittedName>
        <fullName evidence="1">Uncharacterized protein</fullName>
    </submittedName>
</protein>
<dbReference type="AlphaFoldDB" id="A0A0L0HTV7"/>
<gene>
    <name evidence="1" type="ORF">SPPG_00037</name>
</gene>
<dbReference type="RefSeq" id="XP_016612343.1">
    <property type="nucleotide sequence ID" value="XM_016748373.1"/>
</dbReference>
<dbReference type="VEuPathDB" id="FungiDB:SPPG_00037"/>
<accession>A0A0L0HTV7</accession>
<proteinExistence type="predicted"/>
<organism evidence="1 2">
    <name type="scientific">Spizellomyces punctatus (strain DAOM BR117)</name>
    <dbReference type="NCBI Taxonomy" id="645134"/>
    <lineage>
        <taxon>Eukaryota</taxon>
        <taxon>Fungi</taxon>
        <taxon>Fungi incertae sedis</taxon>
        <taxon>Chytridiomycota</taxon>
        <taxon>Chytridiomycota incertae sedis</taxon>
        <taxon>Chytridiomycetes</taxon>
        <taxon>Spizellomycetales</taxon>
        <taxon>Spizellomycetaceae</taxon>
        <taxon>Spizellomyces</taxon>
    </lineage>
</organism>
<dbReference type="EMBL" id="KQ257450">
    <property type="protein sequence ID" value="KND04304.1"/>
    <property type="molecule type" value="Genomic_DNA"/>
</dbReference>